<name>A0ABX3NNW7_9BACT</name>
<proteinExistence type="predicted"/>
<gene>
    <name evidence="1" type="ORF">A4D02_16080</name>
</gene>
<sequence length="267" mass="30951">MKMNYLIKYLLLLIPAFFYSKAFTQSKDLVEKENELIALNSKIDYKLRLALSKGYDSTSYNSVDHNVAVFEQAFTHLITSDPNTIDYPFNKLRDSSICVVTTAADGKMRVYNLNSWQLLTQIYQWKEKGKVYTKVTRNQKDSILLCREIYAIPVNGKRYYLPVTSTIIWPSHAMQSVAAWRINGNSLEPVTLFKNKSKKQDHIEVPFSFYNFAPKIKDSLLAFISYDNLQKKVYIPCVNEKGLFTQRYFIYEVKDGCLELTQTGPHP</sequence>
<evidence type="ECO:0000313" key="1">
    <source>
        <dbReference type="EMBL" id="OQP40431.1"/>
    </source>
</evidence>
<organism evidence="1 2">
    <name type="scientific">Niastella koreensis</name>
    <dbReference type="NCBI Taxonomy" id="354356"/>
    <lineage>
        <taxon>Bacteria</taxon>
        <taxon>Pseudomonadati</taxon>
        <taxon>Bacteroidota</taxon>
        <taxon>Chitinophagia</taxon>
        <taxon>Chitinophagales</taxon>
        <taxon>Chitinophagaceae</taxon>
        <taxon>Niastella</taxon>
    </lineage>
</organism>
<dbReference type="Proteomes" id="UP000192277">
    <property type="component" value="Unassembled WGS sequence"/>
</dbReference>
<protein>
    <recommendedName>
        <fullName evidence="3">WD40 repeat domain-containing protein</fullName>
    </recommendedName>
</protein>
<accession>A0ABX3NNW7</accession>
<evidence type="ECO:0008006" key="3">
    <source>
        <dbReference type="Google" id="ProtNLM"/>
    </source>
</evidence>
<keyword evidence="2" id="KW-1185">Reference proteome</keyword>
<comment type="caution">
    <text evidence="1">The sequence shown here is derived from an EMBL/GenBank/DDBJ whole genome shotgun (WGS) entry which is preliminary data.</text>
</comment>
<dbReference type="EMBL" id="LWBO01000077">
    <property type="protein sequence ID" value="OQP40431.1"/>
    <property type="molecule type" value="Genomic_DNA"/>
</dbReference>
<evidence type="ECO:0000313" key="2">
    <source>
        <dbReference type="Proteomes" id="UP000192277"/>
    </source>
</evidence>
<reference evidence="1 2" key="1">
    <citation type="submission" date="2016-04" db="EMBL/GenBank/DDBJ databases">
        <authorList>
            <person name="Chen L."/>
            <person name="Zhuang W."/>
            <person name="Wang G."/>
        </authorList>
    </citation>
    <scope>NUCLEOTIDE SEQUENCE [LARGE SCALE GENOMIC DNA]</scope>
    <source>
        <strain evidence="2">GR20</strain>
    </source>
</reference>